<dbReference type="PANTHER" id="PTHR30404:SF0">
    <property type="entry name" value="N-ACETYLMURAMOYL-L-ALANINE AMIDASE AMIC"/>
    <property type="match status" value="1"/>
</dbReference>
<gene>
    <name evidence="5" type="ordered locus">Spith_0990</name>
</gene>
<dbReference type="Gene3D" id="3.40.630.40">
    <property type="entry name" value="Zn-dependent exopeptidases"/>
    <property type="match status" value="1"/>
</dbReference>
<organism evidence="5 6">
    <name type="scientific">Winmispira thermophila (strain ATCC 700085 / DSM 6578 / Z-1203)</name>
    <name type="common">Spirochaeta thermophila</name>
    <dbReference type="NCBI Taxonomy" id="869211"/>
    <lineage>
        <taxon>Bacteria</taxon>
        <taxon>Pseudomonadati</taxon>
        <taxon>Spirochaetota</taxon>
        <taxon>Spirochaetia</taxon>
        <taxon>Winmispirales</taxon>
        <taxon>Winmispiraceae</taxon>
        <taxon>Winmispira</taxon>
    </lineage>
</organism>
<evidence type="ECO:0000313" key="6">
    <source>
        <dbReference type="Proteomes" id="UP000007254"/>
    </source>
</evidence>
<keyword evidence="6" id="KW-1185">Reference proteome</keyword>
<evidence type="ECO:0000313" key="5">
    <source>
        <dbReference type="EMBL" id="AEJ61262.1"/>
    </source>
</evidence>
<dbReference type="InterPro" id="IPR050695">
    <property type="entry name" value="N-acetylmuramoyl_amidase_3"/>
</dbReference>
<dbReference type="HOGENOM" id="CLU_014322_0_0_12"/>
<feature type="domain" description="MurNAc-LAA" evidence="4">
    <location>
        <begin position="183"/>
        <end position="330"/>
    </location>
</feature>
<dbReference type="GO" id="GO:0009253">
    <property type="term" value="P:peptidoglycan catabolic process"/>
    <property type="evidence" value="ECO:0007669"/>
    <property type="project" value="InterPro"/>
</dbReference>
<evidence type="ECO:0000256" key="3">
    <source>
        <dbReference type="ARBA" id="ARBA00022801"/>
    </source>
</evidence>
<dbReference type="Pfam" id="PF01520">
    <property type="entry name" value="Amidase_3"/>
    <property type="match status" value="1"/>
</dbReference>
<dbReference type="RefSeq" id="WP_014624622.1">
    <property type="nucleotide sequence ID" value="NC_017583.1"/>
</dbReference>
<dbReference type="PANTHER" id="PTHR30404">
    <property type="entry name" value="N-ACETYLMURAMOYL-L-ALANINE AMIDASE"/>
    <property type="match status" value="1"/>
</dbReference>
<dbReference type="Proteomes" id="UP000007254">
    <property type="component" value="Chromosome"/>
</dbReference>
<dbReference type="AlphaFoldDB" id="G0GCX0"/>
<name>G0GCX0_WINT7</name>
<dbReference type="EMBL" id="CP002903">
    <property type="protein sequence ID" value="AEJ61262.1"/>
    <property type="molecule type" value="Genomic_DNA"/>
</dbReference>
<accession>G0GCX0</accession>
<protein>
    <recommendedName>
        <fullName evidence="2">N-acetylmuramoyl-L-alanine amidase</fullName>
        <ecNumber evidence="2">3.5.1.28</ecNumber>
    </recommendedName>
</protein>
<evidence type="ECO:0000256" key="2">
    <source>
        <dbReference type="ARBA" id="ARBA00011901"/>
    </source>
</evidence>
<evidence type="ECO:0000256" key="1">
    <source>
        <dbReference type="ARBA" id="ARBA00001561"/>
    </source>
</evidence>
<dbReference type="GO" id="GO:0008745">
    <property type="term" value="F:N-acetylmuramoyl-L-alanine amidase activity"/>
    <property type="evidence" value="ECO:0007669"/>
    <property type="project" value="UniProtKB-EC"/>
</dbReference>
<evidence type="ECO:0000259" key="4">
    <source>
        <dbReference type="SMART" id="SM00646"/>
    </source>
</evidence>
<dbReference type="KEGG" id="stq:Spith_0990"/>
<proteinExistence type="predicted"/>
<keyword evidence="3 5" id="KW-0378">Hydrolase</keyword>
<dbReference type="InterPro" id="IPR002508">
    <property type="entry name" value="MurNAc-LAA_cat"/>
</dbReference>
<dbReference type="CDD" id="cd02696">
    <property type="entry name" value="MurNAc-LAA"/>
    <property type="match status" value="1"/>
</dbReference>
<comment type="catalytic activity">
    <reaction evidence="1">
        <text>Hydrolyzes the link between N-acetylmuramoyl residues and L-amino acid residues in certain cell-wall glycopeptides.</text>
        <dbReference type="EC" id="3.5.1.28"/>
    </reaction>
</comment>
<dbReference type="GO" id="GO:0030288">
    <property type="term" value="C:outer membrane-bounded periplasmic space"/>
    <property type="evidence" value="ECO:0007669"/>
    <property type="project" value="TreeGrafter"/>
</dbReference>
<dbReference type="STRING" id="869211.Spith_0990"/>
<sequence>MKRRVLFLIVFLVSLVAVFGQEGNAGPETYPLFSFLHDVGGHLYWDPLGRKGLISTSSHILSFSLESPVAYLDYRTPVKAAFTERNGTIFLTDETKDRLLSLLEEERGPRIAAIILDPGHGGKDPGTIGTHALSDGKKLVLQEKDVVLSISLRLRELLENAYPDKRIFLTRESDRYLSLEERTEFANTVLSDYREDAVLFISIHANASLNRKAKGFEVWYLPEDYRRTVVDPKEVEAEEVFPILNSMKEEELFVEGALLARMISDGLDATIGKVSPNRGLKAEKWYVVRNARMPAVLVEVGFVTEPEEARLLSSPAYLQDIARGLYNGVARFIEHYESLSF</sequence>
<reference evidence="5 6" key="1">
    <citation type="submission" date="2011-06" db="EMBL/GenBank/DDBJ databases">
        <title>The complete genome of Spirochaeta thermophila DSM 6578.</title>
        <authorList>
            <consortium name="US DOE Joint Genome Institute (JGI-PGF)"/>
            <person name="Lucas S."/>
            <person name="Lapidus A."/>
            <person name="Bruce D."/>
            <person name="Goodwin L."/>
            <person name="Pitluck S."/>
            <person name="Peters L."/>
            <person name="Kyrpides N."/>
            <person name="Mavromatis K."/>
            <person name="Ivanova N."/>
            <person name="Mikailova N."/>
            <person name="Pagani I."/>
            <person name="Chertkov O."/>
            <person name="Detter J.C."/>
            <person name="Tapia R."/>
            <person name="Han C."/>
            <person name="Land M."/>
            <person name="Hauser L."/>
            <person name="Markowitz V."/>
            <person name="Cheng J.-F."/>
            <person name="Hugenholtz P."/>
            <person name="Woyke T."/>
            <person name="Wu D."/>
            <person name="Spring S."/>
            <person name="Merkhoffer B."/>
            <person name="Schneider S."/>
            <person name="Klenk H.-P."/>
            <person name="Eisen J.A."/>
        </authorList>
    </citation>
    <scope>NUCLEOTIDE SEQUENCE [LARGE SCALE GENOMIC DNA]</scope>
    <source>
        <strain evidence="6">ATCC 700085 / DSM 6578 / Z-1203</strain>
    </source>
</reference>
<dbReference type="SUPFAM" id="SSF53187">
    <property type="entry name" value="Zn-dependent exopeptidases"/>
    <property type="match status" value="1"/>
</dbReference>
<dbReference type="SMART" id="SM00646">
    <property type="entry name" value="Ami_3"/>
    <property type="match status" value="1"/>
</dbReference>
<dbReference type="EC" id="3.5.1.28" evidence="2"/>
<dbReference type="OrthoDB" id="9806267at2"/>